<dbReference type="InterPro" id="IPR021529">
    <property type="entry name" value="DUF2798"/>
</dbReference>
<feature type="transmembrane region" description="Helical" evidence="1">
    <location>
        <begin position="31"/>
        <end position="50"/>
    </location>
</feature>
<keyword evidence="1" id="KW-1133">Transmembrane helix</keyword>
<sequence>MAFFMSAFMSFVVTLLNVGLTDDLINRWLTAWPKSFIIALPAIMLIGPAVKSIVERLVLQDTAPEQG</sequence>
<dbReference type="EMBL" id="JAQQXP010000001">
    <property type="protein sequence ID" value="MDC8830290.1"/>
    <property type="molecule type" value="Genomic_DNA"/>
</dbReference>
<reference evidence="2 3" key="1">
    <citation type="submission" date="2022-10" db="EMBL/GenBank/DDBJ databases">
        <title>Alteromonas sp. chi3 Genome sequencing.</title>
        <authorList>
            <person name="Park S."/>
        </authorList>
    </citation>
    <scope>NUCLEOTIDE SEQUENCE [LARGE SCALE GENOMIC DNA]</scope>
    <source>
        <strain evidence="3">chi3</strain>
    </source>
</reference>
<evidence type="ECO:0000313" key="3">
    <source>
        <dbReference type="Proteomes" id="UP001218788"/>
    </source>
</evidence>
<protein>
    <submittedName>
        <fullName evidence="2">DUF2798 domain-containing protein</fullName>
    </submittedName>
</protein>
<gene>
    <name evidence="2" type="ORF">OIK42_05880</name>
</gene>
<keyword evidence="3" id="KW-1185">Reference proteome</keyword>
<evidence type="ECO:0000256" key="1">
    <source>
        <dbReference type="SAM" id="Phobius"/>
    </source>
</evidence>
<evidence type="ECO:0000313" key="2">
    <source>
        <dbReference type="EMBL" id="MDC8830290.1"/>
    </source>
</evidence>
<proteinExistence type="predicted"/>
<keyword evidence="1" id="KW-0812">Transmembrane</keyword>
<dbReference type="Pfam" id="PF11391">
    <property type="entry name" value="DUF2798"/>
    <property type="match status" value="1"/>
</dbReference>
<accession>A0ABT5KZU8</accession>
<comment type="caution">
    <text evidence="2">The sequence shown here is derived from an EMBL/GenBank/DDBJ whole genome shotgun (WGS) entry which is preliminary data.</text>
</comment>
<name>A0ABT5KZU8_9ALTE</name>
<organism evidence="2 3">
    <name type="scientific">Alteromonas gilva</name>
    <dbReference type="NCBI Taxonomy" id="2987522"/>
    <lineage>
        <taxon>Bacteria</taxon>
        <taxon>Pseudomonadati</taxon>
        <taxon>Pseudomonadota</taxon>
        <taxon>Gammaproteobacteria</taxon>
        <taxon>Alteromonadales</taxon>
        <taxon>Alteromonadaceae</taxon>
        <taxon>Alteromonas/Salinimonas group</taxon>
        <taxon>Alteromonas</taxon>
    </lineage>
</organism>
<keyword evidence="1" id="KW-0472">Membrane</keyword>
<dbReference type="Proteomes" id="UP001218788">
    <property type="component" value="Unassembled WGS sequence"/>
</dbReference>